<dbReference type="Pfam" id="PF07695">
    <property type="entry name" value="7TMR-DISM_7TM"/>
    <property type="match status" value="1"/>
</dbReference>
<dbReference type="Proteomes" id="UP000199445">
    <property type="component" value="Unassembled WGS sequence"/>
</dbReference>
<dbReference type="Gene3D" id="2.60.40.2380">
    <property type="match status" value="1"/>
</dbReference>
<dbReference type="AlphaFoldDB" id="A0A1I3VBN7"/>
<dbReference type="InterPro" id="IPR029787">
    <property type="entry name" value="Nucleotide_cyclase"/>
</dbReference>
<gene>
    <name evidence="5" type="ORF">SAMN05216429_107185</name>
</gene>
<keyword evidence="3" id="KW-0732">Signal</keyword>
<dbReference type="InterPro" id="IPR000160">
    <property type="entry name" value="GGDEF_dom"/>
</dbReference>
<evidence type="ECO:0000256" key="3">
    <source>
        <dbReference type="SAM" id="SignalP"/>
    </source>
</evidence>
<keyword evidence="2" id="KW-0812">Transmembrane</keyword>
<accession>A0A1I3VBN7</accession>
<feature type="transmembrane region" description="Helical" evidence="2">
    <location>
        <begin position="378"/>
        <end position="395"/>
    </location>
</feature>
<dbReference type="PROSITE" id="PS50887">
    <property type="entry name" value="GGDEF"/>
    <property type="match status" value="1"/>
</dbReference>
<feature type="transmembrane region" description="Helical" evidence="2">
    <location>
        <begin position="320"/>
        <end position="339"/>
    </location>
</feature>
<protein>
    <submittedName>
        <fullName evidence="5">Diguanylate cyclase (GGDEF) domain-containing protein</fullName>
    </submittedName>
</protein>
<dbReference type="SMART" id="SM00267">
    <property type="entry name" value="GGDEF"/>
    <property type="match status" value="1"/>
</dbReference>
<dbReference type="InterPro" id="IPR011623">
    <property type="entry name" value="7TMR_DISM_rcpt_extracell_dom1"/>
</dbReference>
<dbReference type="NCBIfam" id="TIGR00254">
    <property type="entry name" value="GGDEF"/>
    <property type="match status" value="1"/>
</dbReference>
<evidence type="ECO:0000256" key="1">
    <source>
        <dbReference type="SAM" id="Coils"/>
    </source>
</evidence>
<dbReference type="CDD" id="cd01949">
    <property type="entry name" value="GGDEF"/>
    <property type="match status" value="1"/>
</dbReference>
<dbReference type="SUPFAM" id="SSF55073">
    <property type="entry name" value="Nucleotide cyclase"/>
    <property type="match status" value="1"/>
</dbReference>
<feature type="transmembrane region" description="Helical" evidence="2">
    <location>
        <begin position="223"/>
        <end position="249"/>
    </location>
</feature>
<keyword evidence="2" id="KW-0472">Membrane</keyword>
<dbReference type="InterPro" id="IPR011622">
    <property type="entry name" value="7TMR_DISM_rcpt_extracell_dom2"/>
</dbReference>
<evidence type="ECO:0000259" key="4">
    <source>
        <dbReference type="PROSITE" id="PS50887"/>
    </source>
</evidence>
<feature type="transmembrane region" description="Helical" evidence="2">
    <location>
        <begin position="261"/>
        <end position="279"/>
    </location>
</feature>
<feature type="transmembrane region" description="Helical" evidence="2">
    <location>
        <begin position="291"/>
        <end position="314"/>
    </location>
</feature>
<dbReference type="PANTHER" id="PTHR46663">
    <property type="entry name" value="DIGUANYLATE CYCLASE DGCT-RELATED"/>
    <property type="match status" value="1"/>
</dbReference>
<feature type="signal peptide" evidence="3">
    <location>
        <begin position="1"/>
        <end position="24"/>
    </location>
</feature>
<dbReference type="Gene3D" id="3.30.70.270">
    <property type="match status" value="1"/>
</dbReference>
<dbReference type="Pfam" id="PF00990">
    <property type="entry name" value="GGDEF"/>
    <property type="match status" value="1"/>
</dbReference>
<dbReference type="Pfam" id="PF07696">
    <property type="entry name" value="7TMR-DISMED2"/>
    <property type="match status" value="1"/>
</dbReference>
<name>A0A1I3VBN7_9GAMM</name>
<dbReference type="InterPro" id="IPR043128">
    <property type="entry name" value="Rev_trsase/Diguanyl_cyclase"/>
</dbReference>
<dbReference type="InterPro" id="IPR052163">
    <property type="entry name" value="DGC-Regulatory_Protein"/>
</dbReference>
<keyword evidence="1" id="KW-0175">Coiled coil</keyword>
<evidence type="ECO:0000313" key="6">
    <source>
        <dbReference type="Proteomes" id="UP000199445"/>
    </source>
</evidence>
<dbReference type="PANTHER" id="PTHR46663:SF2">
    <property type="entry name" value="GGDEF DOMAIN-CONTAINING PROTEIN"/>
    <property type="match status" value="1"/>
</dbReference>
<feature type="domain" description="GGDEF" evidence="4">
    <location>
        <begin position="491"/>
        <end position="625"/>
    </location>
</feature>
<keyword evidence="2" id="KW-1133">Transmembrane helix</keyword>
<feature type="chain" id="PRO_5011762073" evidence="3">
    <location>
        <begin position="25"/>
        <end position="625"/>
    </location>
</feature>
<organism evidence="5 6">
    <name type="scientific">Marinobacter persicus</name>
    <dbReference type="NCBI Taxonomy" id="930118"/>
    <lineage>
        <taxon>Bacteria</taxon>
        <taxon>Pseudomonadati</taxon>
        <taxon>Pseudomonadota</taxon>
        <taxon>Gammaproteobacteria</taxon>
        <taxon>Pseudomonadales</taxon>
        <taxon>Marinobacteraceae</taxon>
        <taxon>Marinobacter</taxon>
    </lineage>
</organism>
<feature type="coiled-coil region" evidence="1">
    <location>
        <begin position="398"/>
        <end position="447"/>
    </location>
</feature>
<feature type="transmembrane region" description="Helical" evidence="2">
    <location>
        <begin position="346"/>
        <end position="366"/>
    </location>
</feature>
<keyword evidence="6" id="KW-1185">Reference proteome</keyword>
<evidence type="ECO:0000256" key="2">
    <source>
        <dbReference type="SAM" id="Phobius"/>
    </source>
</evidence>
<dbReference type="EMBL" id="FOSC01000007">
    <property type="protein sequence ID" value="SFJ92423.1"/>
    <property type="molecule type" value="Genomic_DNA"/>
</dbReference>
<evidence type="ECO:0000313" key="5">
    <source>
        <dbReference type="EMBL" id="SFJ92423.1"/>
    </source>
</evidence>
<sequence length="625" mass="69007">MLSRRLLSLGLLWVLLICWTPALAQVGSAPPVLAGEHDRFDASSRVAIYRNAGDGLSVAQARDLFLQGRFETPGAGAGTPTNFGLTTDQIWLALDFTTADKLPDRWFLEIGHASLDHVEVHLFRDGEQIFEGESGDLLPFVSKPVEHRNHVFPLALESDEQYQLFVGVRSEGTLTIPVTFWQGDSLWANDQQSYTVLSLYYGVLLALLVYNLFLFFSLRDRLYLTYVGFMACLAVGQAGLSGFTGQFLWPETPWLTHLSPTGGVSAAGVFGALFVHRFLGGVPARLKLRWLMPTFSVVYGITFAVALAGFYHVAAISVNVTSLLFALSALFMGAVSLVHREPGAQFFVLAWAAFLVGVLVIALHNMGVLPSNALTTNAMLIGSVTEMLLLSLALADRINELQRSREHAQAQALENRQEMLEVVRENERQLESRVAERTRELEAANLKLRESSLLLEEQANHDSLTGLANRKLLHERLARARARARTRRSGASFALMVVDLNKFKQINDSFGHAAGDAVLIAVAKRLEALSRETDTVARIGGDEFVLLLEDVWAREDLGPLKRRLSELAEESIRLPDGRHIQVGLSLGEALYPDDAKDLDQLFSLADAAMYEHKNSGQEEASVWPS</sequence>
<reference evidence="5 6" key="1">
    <citation type="submission" date="2016-10" db="EMBL/GenBank/DDBJ databases">
        <authorList>
            <person name="de Groot N.N."/>
        </authorList>
    </citation>
    <scope>NUCLEOTIDE SEQUENCE [LARGE SCALE GENOMIC DNA]</scope>
    <source>
        <strain evidence="5 6">IBRC-M 10445</strain>
    </source>
</reference>
<proteinExistence type="predicted"/>
<feature type="transmembrane region" description="Helical" evidence="2">
    <location>
        <begin position="199"/>
        <end position="216"/>
    </location>
</feature>